<keyword evidence="12 19" id="KW-1133">Transmembrane helix</keyword>
<dbReference type="Proteomes" id="UP000443843">
    <property type="component" value="Unassembled WGS sequence"/>
</dbReference>
<dbReference type="HAMAP" id="MF_00719">
    <property type="entry name" value="CobS"/>
    <property type="match status" value="1"/>
</dbReference>
<dbReference type="GO" id="GO:0051073">
    <property type="term" value="F:adenosylcobinamide-GDP ribazoletransferase activity"/>
    <property type="evidence" value="ECO:0007669"/>
    <property type="project" value="UniProtKB-UniRule"/>
</dbReference>
<feature type="transmembrane region" description="Helical" evidence="19">
    <location>
        <begin position="202"/>
        <end position="222"/>
    </location>
</feature>
<feature type="transmembrane region" description="Helical" evidence="19">
    <location>
        <begin position="143"/>
        <end position="164"/>
    </location>
</feature>
<accession>A0A844WC90</accession>
<evidence type="ECO:0000256" key="14">
    <source>
        <dbReference type="ARBA" id="ARBA00025228"/>
    </source>
</evidence>
<dbReference type="UniPathway" id="UPA00148">
    <property type="reaction ID" value="UER00238"/>
</dbReference>
<evidence type="ECO:0000256" key="8">
    <source>
        <dbReference type="ARBA" id="ARBA00022573"/>
    </source>
</evidence>
<evidence type="ECO:0000256" key="1">
    <source>
        <dbReference type="ARBA" id="ARBA00001946"/>
    </source>
</evidence>
<name>A0A844WC90_9RHOB</name>
<keyword evidence="13 19" id="KW-0472">Membrane</keyword>
<dbReference type="RefSeq" id="WP_160382801.1">
    <property type="nucleotide sequence ID" value="NZ_WNXQ01000005.1"/>
</dbReference>
<dbReference type="PANTHER" id="PTHR34148:SF1">
    <property type="entry name" value="ADENOSYLCOBINAMIDE-GDP RIBAZOLETRANSFERASE"/>
    <property type="match status" value="1"/>
</dbReference>
<evidence type="ECO:0000256" key="4">
    <source>
        <dbReference type="ARBA" id="ARBA00010561"/>
    </source>
</evidence>
<evidence type="ECO:0000256" key="5">
    <source>
        <dbReference type="ARBA" id="ARBA00013200"/>
    </source>
</evidence>
<dbReference type="EMBL" id="WNXQ01000005">
    <property type="protein sequence ID" value="MWB78588.1"/>
    <property type="molecule type" value="Genomic_DNA"/>
</dbReference>
<evidence type="ECO:0000256" key="10">
    <source>
        <dbReference type="ARBA" id="ARBA00022692"/>
    </source>
</evidence>
<dbReference type="Pfam" id="PF02654">
    <property type="entry name" value="CobS"/>
    <property type="match status" value="1"/>
</dbReference>
<feature type="transmembrane region" description="Helical" evidence="19">
    <location>
        <begin position="51"/>
        <end position="80"/>
    </location>
</feature>
<evidence type="ECO:0000256" key="15">
    <source>
        <dbReference type="ARBA" id="ARBA00032605"/>
    </source>
</evidence>
<comment type="catalytic activity">
    <reaction evidence="17 19">
        <text>alpha-ribazole + adenosylcob(III)inamide-GDP = adenosylcob(III)alamin + GMP + H(+)</text>
        <dbReference type="Rhea" id="RHEA:16049"/>
        <dbReference type="ChEBI" id="CHEBI:10329"/>
        <dbReference type="ChEBI" id="CHEBI:15378"/>
        <dbReference type="ChEBI" id="CHEBI:18408"/>
        <dbReference type="ChEBI" id="CHEBI:58115"/>
        <dbReference type="ChEBI" id="CHEBI:60487"/>
        <dbReference type="EC" id="2.7.8.26"/>
    </reaction>
</comment>
<feature type="transmembrane region" description="Helical" evidence="19">
    <location>
        <begin position="115"/>
        <end position="137"/>
    </location>
</feature>
<evidence type="ECO:0000256" key="11">
    <source>
        <dbReference type="ARBA" id="ARBA00022842"/>
    </source>
</evidence>
<keyword evidence="7 19" id="KW-1003">Cell membrane</keyword>
<evidence type="ECO:0000256" key="18">
    <source>
        <dbReference type="ARBA" id="ARBA00049504"/>
    </source>
</evidence>
<evidence type="ECO:0000256" key="12">
    <source>
        <dbReference type="ARBA" id="ARBA00022989"/>
    </source>
</evidence>
<evidence type="ECO:0000313" key="21">
    <source>
        <dbReference type="Proteomes" id="UP000443843"/>
    </source>
</evidence>
<gene>
    <name evidence="19 20" type="primary">cobS</name>
    <name evidence="20" type="ORF">GLS40_11165</name>
</gene>
<comment type="subcellular location">
    <subcellularLocation>
        <location evidence="2 19">Cell membrane</location>
        <topology evidence="2 19">Multi-pass membrane protein</topology>
    </subcellularLocation>
</comment>
<comment type="cofactor">
    <cofactor evidence="1 19">
        <name>Mg(2+)</name>
        <dbReference type="ChEBI" id="CHEBI:18420"/>
    </cofactor>
</comment>
<dbReference type="GO" id="GO:0005886">
    <property type="term" value="C:plasma membrane"/>
    <property type="evidence" value="ECO:0007669"/>
    <property type="project" value="UniProtKB-SubCell"/>
</dbReference>
<evidence type="ECO:0000313" key="20">
    <source>
        <dbReference type="EMBL" id="MWB78588.1"/>
    </source>
</evidence>
<comment type="catalytic activity">
    <reaction evidence="18 19">
        <text>alpha-ribazole 5'-phosphate + adenosylcob(III)inamide-GDP = adenosylcob(III)alamin 5'-phosphate + GMP + H(+)</text>
        <dbReference type="Rhea" id="RHEA:23560"/>
        <dbReference type="ChEBI" id="CHEBI:15378"/>
        <dbReference type="ChEBI" id="CHEBI:57918"/>
        <dbReference type="ChEBI" id="CHEBI:58115"/>
        <dbReference type="ChEBI" id="CHEBI:60487"/>
        <dbReference type="ChEBI" id="CHEBI:60493"/>
        <dbReference type="EC" id="2.7.8.26"/>
    </reaction>
</comment>
<evidence type="ECO:0000256" key="6">
    <source>
        <dbReference type="ARBA" id="ARBA00015850"/>
    </source>
</evidence>
<keyword evidence="10 19" id="KW-0812">Transmembrane</keyword>
<protein>
    <recommendedName>
        <fullName evidence="6 19">Adenosylcobinamide-GDP ribazoletransferase</fullName>
        <ecNumber evidence="5 19">2.7.8.26</ecNumber>
    </recommendedName>
    <alternativeName>
        <fullName evidence="16 19">Cobalamin synthase</fullName>
    </alternativeName>
    <alternativeName>
        <fullName evidence="15 19">Cobalamin-5'-phosphate synthase</fullName>
    </alternativeName>
</protein>
<dbReference type="GO" id="GO:0008818">
    <property type="term" value="F:cobalamin 5'-phosphate synthase activity"/>
    <property type="evidence" value="ECO:0007669"/>
    <property type="project" value="UniProtKB-UniRule"/>
</dbReference>
<comment type="function">
    <text evidence="14 19">Joins adenosylcobinamide-GDP and alpha-ribazole to generate adenosylcobalamin (Ado-cobalamin). Also synthesizes adenosylcobalamin 5'-phosphate from adenosylcobinamide-GDP and alpha-ribazole 5'-phosphate.</text>
</comment>
<comment type="similarity">
    <text evidence="4 19">Belongs to the CobS family.</text>
</comment>
<dbReference type="GO" id="GO:0009236">
    <property type="term" value="P:cobalamin biosynthetic process"/>
    <property type="evidence" value="ECO:0007669"/>
    <property type="project" value="UniProtKB-UniRule"/>
</dbReference>
<dbReference type="PANTHER" id="PTHR34148">
    <property type="entry name" value="ADENOSYLCOBINAMIDE-GDP RIBAZOLETRANSFERASE"/>
    <property type="match status" value="1"/>
</dbReference>
<sequence length="251" mass="25205">MTKPETPKPFTPLSDLAAALVLLSRLPVPASGPVGAGAVWAYPLAGVVLGALAALLAWAAMTLGLPPVLAAGLVLVALVVMTGAMHEDGLADVADGFWGGWTRERRLEIMKDSRMGAYGTIALVLSLGLRWQALALVLAQGTWGPLIAAAALSRAAMPAVMAALPHARDTGLSHSVGRASPARALAAALIGAAIALACLPPLQALAGLLVAALATLALAALARRKIAGQTGDVLGATQQVAEIAILLVLAA</sequence>
<dbReference type="AlphaFoldDB" id="A0A844WC90"/>
<evidence type="ECO:0000256" key="13">
    <source>
        <dbReference type="ARBA" id="ARBA00023136"/>
    </source>
</evidence>
<evidence type="ECO:0000256" key="2">
    <source>
        <dbReference type="ARBA" id="ARBA00004651"/>
    </source>
</evidence>
<organism evidence="20 21">
    <name type="scientific">Pseudooceanicola pacificus</name>
    <dbReference type="NCBI Taxonomy" id="2676438"/>
    <lineage>
        <taxon>Bacteria</taxon>
        <taxon>Pseudomonadati</taxon>
        <taxon>Pseudomonadota</taxon>
        <taxon>Alphaproteobacteria</taxon>
        <taxon>Rhodobacterales</taxon>
        <taxon>Paracoccaceae</taxon>
        <taxon>Pseudooceanicola</taxon>
    </lineage>
</organism>
<evidence type="ECO:0000256" key="17">
    <source>
        <dbReference type="ARBA" id="ARBA00048623"/>
    </source>
</evidence>
<evidence type="ECO:0000256" key="7">
    <source>
        <dbReference type="ARBA" id="ARBA00022475"/>
    </source>
</evidence>
<dbReference type="NCBIfam" id="TIGR00317">
    <property type="entry name" value="cobS"/>
    <property type="match status" value="1"/>
</dbReference>
<evidence type="ECO:0000256" key="19">
    <source>
        <dbReference type="HAMAP-Rule" id="MF_00719"/>
    </source>
</evidence>
<dbReference type="InterPro" id="IPR003805">
    <property type="entry name" value="CobS"/>
</dbReference>
<comment type="pathway">
    <text evidence="3 19">Cofactor biosynthesis; adenosylcobalamin biosynthesis; adenosylcobalamin from cob(II)yrinate a,c-diamide: step 7/7.</text>
</comment>
<evidence type="ECO:0000256" key="16">
    <source>
        <dbReference type="ARBA" id="ARBA00032853"/>
    </source>
</evidence>
<evidence type="ECO:0000256" key="9">
    <source>
        <dbReference type="ARBA" id="ARBA00022679"/>
    </source>
</evidence>
<keyword evidence="11 19" id="KW-0460">Magnesium</keyword>
<keyword evidence="21" id="KW-1185">Reference proteome</keyword>
<reference evidence="20 21" key="1">
    <citation type="submission" date="2019-11" db="EMBL/GenBank/DDBJ databases">
        <title>Pseudooceanicola pacifica sp. nov., isolated from deep-sea sediment of the Pacific Ocean.</title>
        <authorList>
            <person name="Lyu L."/>
        </authorList>
    </citation>
    <scope>NUCLEOTIDE SEQUENCE [LARGE SCALE GENOMIC DNA]</scope>
    <source>
        <strain evidence="20 21">216_PA32_1</strain>
    </source>
</reference>
<keyword evidence="9 19" id="KW-0808">Transferase</keyword>
<proteinExistence type="inferred from homology"/>
<dbReference type="EC" id="2.7.8.26" evidence="5 19"/>
<keyword evidence="8 19" id="KW-0169">Cobalamin biosynthesis</keyword>
<comment type="caution">
    <text evidence="20">The sequence shown here is derived from an EMBL/GenBank/DDBJ whole genome shotgun (WGS) entry which is preliminary data.</text>
</comment>
<evidence type="ECO:0000256" key="3">
    <source>
        <dbReference type="ARBA" id="ARBA00004663"/>
    </source>
</evidence>